<gene>
    <name evidence="20" type="ORF">M097_3491</name>
</gene>
<evidence type="ECO:0000256" key="4">
    <source>
        <dbReference type="ARBA" id="ARBA00011903"/>
    </source>
</evidence>
<dbReference type="GO" id="GO:0005524">
    <property type="term" value="F:ATP binding"/>
    <property type="evidence" value="ECO:0007669"/>
    <property type="project" value="UniProtKB-KW"/>
</dbReference>
<evidence type="ECO:0000256" key="12">
    <source>
        <dbReference type="ARBA" id="ARBA00022989"/>
    </source>
</evidence>
<feature type="domain" description="AAA" evidence="18">
    <location>
        <begin position="600"/>
        <end position="720"/>
    </location>
</feature>
<feature type="transmembrane region" description="Helical" evidence="16">
    <location>
        <begin position="30"/>
        <end position="49"/>
    </location>
</feature>
<dbReference type="EC" id="2.7.10.2" evidence="4"/>
<dbReference type="Proteomes" id="UP000028134">
    <property type="component" value="Unassembled WGS sequence"/>
</dbReference>
<dbReference type="InterPro" id="IPR032807">
    <property type="entry name" value="GNVR"/>
</dbReference>
<dbReference type="GO" id="GO:0042802">
    <property type="term" value="F:identical protein binding"/>
    <property type="evidence" value="ECO:0007669"/>
    <property type="project" value="UniProtKB-ARBA"/>
</dbReference>
<keyword evidence="8 16" id="KW-0812">Transmembrane</keyword>
<dbReference type="GO" id="GO:0004715">
    <property type="term" value="F:non-membrane spanning protein tyrosine kinase activity"/>
    <property type="evidence" value="ECO:0007669"/>
    <property type="project" value="UniProtKB-EC"/>
</dbReference>
<dbReference type="Pfam" id="PF13614">
    <property type="entry name" value="AAA_31"/>
    <property type="match status" value="1"/>
</dbReference>
<evidence type="ECO:0000256" key="13">
    <source>
        <dbReference type="ARBA" id="ARBA00023136"/>
    </source>
</evidence>
<keyword evidence="10" id="KW-0418">Kinase</keyword>
<dbReference type="GO" id="GO:0005886">
    <property type="term" value="C:plasma membrane"/>
    <property type="evidence" value="ECO:0007669"/>
    <property type="project" value="UniProtKB-SubCell"/>
</dbReference>
<evidence type="ECO:0000256" key="1">
    <source>
        <dbReference type="ARBA" id="ARBA00004429"/>
    </source>
</evidence>
<evidence type="ECO:0000259" key="17">
    <source>
        <dbReference type="Pfam" id="PF02706"/>
    </source>
</evidence>
<evidence type="ECO:0000256" key="16">
    <source>
        <dbReference type="SAM" id="Phobius"/>
    </source>
</evidence>
<evidence type="ECO:0000256" key="10">
    <source>
        <dbReference type="ARBA" id="ARBA00022777"/>
    </source>
</evidence>
<evidence type="ECO:0000256" key="3">
    <source>
        <dbReference type="ARBA" id="ARBA00008883"/>
    </source>
</evidence>
<dbReference type="Pfam" id="PF13807">
    <property type="entry name" value="GNVR"/>
    <property type="match status" value="1"/>
</dbReference>
<name>A0A078QXN1_PHOVU</name>
<evidence type="ECO:0000256" key="15">
    <source>
        <dbReference type="ARBA" id="ARBA00051245"/>
    </source>
</evidence>
<keyword evidence="14" id="KW-0829">Tyrosine-protein kinase</keyword>
<dbReference type="AlphaFoldDB" id="A0A078QXN1"/>
<dbReference type="FunFam" id="3.40.50.300:FF:000527">
    <property type="entry name" value="Tyrosine-protein kinase etk"/>
    <property type="match status" value="1"/>
</dbReference>
<keyword evidence="12 16" id="KW-1133">Transmembrane helix</keyword>
<evidence type="ECO:0000256" key="2">
    <source>
        <dbReference type="ARBA" id="ARBA00007316"/>
    </source>
</evidence>
<dbReference type="NCBIfam" id="TIGR01007">
    <property type="entry name" value="eps_fam"/>
    <property type="match status" value="1"/>
</dbReference>
<dbReference type="InterPro" id="IPR003856">
    <property type="entry name" value="LPS_length_determ_N"/>
</dbReference>
<comment type="catalytic activity">
    <reaction evidence="15">
        <text>L-tyrosyl-[protein] + ATP = O-phospho-L-tyrosyl-[protein] + ADP + H(+)</text>
        <dbReference type="Rhea" id="RHEA:10596"/>
        <dbReference type="Rhea" id="RHEA-COMP:10136"/>
        <dbReference type="Rhea" id="RHEA-COMP:20101"/>
        <dbReference type="ChEBI" id="CHEBI:15378"/>
        <dbReference type="ChEBI" id="CHEBI:30616"/>
        <dbReference type="ChEBI" id="CHEBI:46858"/>
        <dbReference type="ChEBI" id="CHEBI:61978"/>
        <dbReference type="ChEBI" id="CHEBI:456216"/>
        <dbReference type="EC" id="2.7.10.2"/>
    </reaction>
</comment>
<evidence type="ECO:0000256" key="8">
    <source>
        <dbReference type="ARBA" id="ARBA00022692"/>
    </source>
</evidence>
<dbReference type="InterPro" id="IPR005702">
    <property type="entry name" value="Wzc-like_C"/>
</dbReference>
<dbReference type="CDD" id="cd05387">
    <property type="entry name" value="BY-kinase"/>
    <property type="match status" value="1"/>
</dbReference>
<evidence type="ECO:0000256" key="9">
    <source>
        <dbReference type="ARBA" id="ARBA00022741"/>
    </source>
</evidence>
<keyword evidence="5" id="KW-1003">Cell membrane</keyword>
<comment type="caution">
    <text evidence="20">The sequence shown here is derived from an EMBL/GenBank/DDBJ whole genome shotgun (WGS) entry which is preliminary data.</text>
</comment>
<dbReference type="Pfam" id="PF02706">
    <property type="entry name" value="Wzz"/>
    <property type="match status" value="1"/>
</dbReference>
<evidence type="ECO:0000256" key="7">
    <source>
        <dbReference type="ARBA" id="ARBA00022679"/>
    </source>
</evidence>
<dbReference type="InterPro" id="IPR027417">
    <property type="entry name" value="P-loop_NTPase"/>
</dbReference>
<protein>
    <recommendedName>
        <fullName evidence="4">non-specific protein-tyrosine kinase</fullName>
        <ecNumber evidence="4">2.7.10.2</ecNumber>
    </recommendedName>
</protein>
<dbReference type="EMBL" id="JNHI01000028">
    <property type="protein sequence ID" value="KDS27808.1"/>
    <property type="molecule type" value="Genomic_DNA"/>
</dbReference>
<keyword evidence="7" id="KW-0808">Transferase</keyword>
<evidence type="ECO:0000313" key="21">
    <source>
        <dbReference type="Proteomes" id="UP000028134"/>
    </source>
</evidence>
<evidence type="ECO:0000256" key="6">
    <source>
        <dbReference type="ARBA" id="ARBA00022519"/>
    </source>
</evidence>
<evidence type="ECO:0000256" key="5">
    <source>
        <dbReference type="ARBA" id="ARBA00022475"/>
    </source>
</evidence>
<dbReference type="InterPro" id="IPR050445">
    <property type="entry name" value="Bact_polysacc_biosynth/exp"/>
</dbReference>
<organism evidence="20 21">
    <name type="scientific">Phocaeicola vulgatus str. 3775 SL</name>
    <name type="common">B</name>
    <name type="synonym">iv</name>
    <dbReference type="NCBI Taxonomy" id="1339350"/>
    <lineage>
        <taxon>Bacteria</taxon>
        <taxon>Pseudomonadati</taxon>
        <taxon>Bacteroidota</taxon>
        <taxon>Bacteroidia</taxon>
        <taxon>Bacteroidales</taxon>
        <taxon>Bacteroidaceae</taxon>
        <taxon>Phocaeicola</taxon>
    </lineage>
</organism>
<dbReference type="Gene3D" id="3.40.50.300">
    <property type="entry name" value="P-loop containing nucleotide triphosphate hydrolases"/>
    <property type="match status" value="1"/>
</dbReference>
<dbReference type="SUPFAM" id="SSF52540">
    <property type="entry name" value="P-loop containing nucleoside triphosphate hydrolases"/>
    <property type="match status" value="1"/>
</dbReference>
<comment type="similarity">
    <text evidence="2">Belongs to the CpsD/CapB family.</text>
</comment>
<comment type="similarity">
    <text evidence="3">Belongs to the etk/wzc family.</text>
</comment>
<evidence type="ECO:0000256" key="11">
    <source>
        <dbReference type="ARBA" id="ARBA00022840"/>
    </source>
</evidence>
<dbReference type="InterPro" id="IPR025669">
    <property type="entry name" value="AAA_dom"/>
</dbReference>
<evidence type="ECO:0000259" key="18">
    <source>
        <dbReference type="Pfam" id="PF13614"/>
    </source>
</evidence>
<feature type="domain" description="Polysaccharide chain length determinant N-terminal" evidence="17">
    <location>
        <begin position="28"/>
        <end position="110"/>
    </location>
</feature>
<reference evidence="20 21" key="1">
    <citation type="submission" date="2014-04" db="EMBL/GenBank/DDBJ databases">
        <authorList>
            <person name="Sears C."/>
            <person name="Carroll K."/>
            <person name="Sack B.R."/>
            <person name="Qadri F."/>
            <person name="Myers L.L."/>
            <person name="Chung G.-T."/>
            <person name="Escheverria P."/>
            <person name="Fraser C.M."/>
            <person name="Sadzewicz L."/>
            <person name="Shefchek K.A."/>
            <person name="Tallon L."/>
            <person name="Das S.P."/>
            <person name="Daugherty S."/>
            <person name="Mongodin E.F."/>
        </authorList>
    </citation>
    <scope>NUCLEOTIDE SEQUENCE [LARGE SCALE GENOMIC DNA]</scope>
    <source>
        <strain evidence="21">3775 SL(B) 10 (iv)</strain>
    </source>
</reference>
<dbReference type="PANTHER" id="PTHR32309:SF13">
    <property type="entry name" value="FERRIC ENTEROBACTIN TRANSPORT PROTEIN FEPE"/>
    <property type="match status" value="1"/>
</dbReference>
<dbReference type="PANTHER" id="PTHR32309">
    <property type="entry name" value="TYROSINE-PROTEIN KINASE"/>
    <property type="match status" value="1"/>
</dbReference>
<feature type="transmembrane region" description="Helical" evidence="16">
    <location>
        <begin position="502"/>
        <end position="520"/>
    </location>
</feature>
<sequence>MVTQQRNTPVQSPQDFIRIQDLFYLCLGKWHWFVVSLAVCLGIAVWYLLTTPPVYTRSASILIKDDSKGKSASTDMETFSDFGLFTSNTNVNNEMGTLQSPDLMREVVSRLHLDMDYKVSRRFHRQTVYGRQLPISVSISDLPEDESATFTLQLSKGGKVTLSDIERNGESVGEMELKGNLGDTIPSGIGKIVVISTPYYTDDTETLLYVSRLPFGEATSTYSADLVVSQIDEKSNIITLSFKDVSTQRAEDVLNTLIAVYNENWVRDKNQIAISTSKFIDGRLGVIEGELGNVDDDISSYKSEHLLPDVQAAANMYMAQASEAKAAIKELDNQVYMARYIRNYLTNKSNSSQLLPANSGIDNPGIATQISEYNSKLLERNSLVSHSSEKNPLVVEMDASLSAMRSALLTSIDNLLVTLNAQIKSQRGYSGQATSQIASNPQQAKYLLSVERQQKVKESLYLYLLQKREENELSQAFTAYNTRIITMPGGSMIPTAPIKKNILLVAFALGLLVPIVIIFIRENMNTVVRGRKDLENMTAPFVGEIPLAFQKSKWYSRKAKTKEEICAIVVKEKSRNVINEAFRVVRTNLEFVVGKERESNVIMLTSANPGSGKTFITFNLATSLTIKGKRVIAIDLDLRKGSLSGYVGRPKEGISNYLIGETKTWQEIVRKPADDAKLDIIPVGMIPPNPTELLFTERLEQLINDLRKEYDYIFIDCPPVEIVADAAIINKLADITLFIIRAGLLDRGMLPEIERFYTDKKYSNMSVVLNGTDGGNGRYGYKYGYKYGYHYGYAGYTKEEY</sequence>
<dbReference type="PATRIC" id="fig|1339350.3.peg.3329"/>
<keyword evidence="13 16" id="KW-0472">Membrane</keyword>
<comment type="subcellular location">
    <subcellularLocation>
        <location evidence="1">Cell inner membrane</location>
        <topology evidence="1">Multi-pass membrane protein</topology>
    </subcellularLocation>
</comment>
<accession>A0A078QXN1</accession>
<dbReference type="RefSeq" id="WP_032946132.1">
    <property type="nucleotide sequence ID" value="NZ_JNHI01000028.1"/>
</dbReference>
<proteinExistence type="inferred from homology"/>
<keyword evidence="11" id="KW-0067">ATP-binding</keyword>
<evidence type="ECO:0000256" key="14">
    <source>
        <dbReference type="ARBA" id="ARBA00023137"/>
    </source>
</evidence>
<feature type="domain" description="Tyrosine-protein kinase G-rich" evidence="19">
    <location>
        <begin position="445"/>
        <end position="522"/>
    </location>
</feature>
<evidence type="ECO:0000259" key="19">
    <source>
        <dbReference type="Pfam" id="PF13807"/>
    </source>
</evidence>
<keyword evidence="9" id="KW-0547">Nucleotide-binding</keyword>
<keyword evidence="6" id="KW-0997">Cell inner membrane</keyword>
<evidence type="ECO:0000313" key="20">
    <source>
        <dbReference type="EMBL" id="KDS27808.1"/>
    </source>
</evidence>